<sequence length="295" mass="31986">MGPQLRELDKRYEGELSRAFADILQAQQTVSSSQSKGNSKEVLSSQDGGLNAEELSIQGGSLLSEGEGQAVLILSSRALWEPKIELSDRTTPEKLVGTNSSIISSQDIGTYPVWAWPHVDDKSFQSLRDLYLTRVSRNGITPRGEEYQPASLITDAEQSQYDGYLFDIATPQTGIYHPHSATAPAGSKPSFLSQEATEDFRCFTLQGGDIAVTCRNILAGGGEGYDVQNIAVDGTARHEHGHASGLTNDGKSFVSVTYSKKTFEPQNSVGNGCMSDIGSQPVSRSETMRFPPFRL</sequence>
<name>A0A854QE61_CRYNE</name>
<organism evidence="2 3">
    <name type="scientific">Cryptococcus neoformans Tu259-1</name>
    <dbReference type="NCBI Taxonomy" id="1230072"/>
    <lineage>
        <taxon>Eukaryota</taxon>
        <taxon>Fungi</taxon>
        <taxon>Dikarya</taxon>
        <taxon>Basidiomycota</taxon>
        <taxon>Agaricomycotina</taxon>
        <taxon>Tremellomycetes</taxon>
        <taxon>Tremellales</taxon>
        <taxon>Cryptococcaceae</taxon>
        <taxon>Cryptococcus</taxon>
        <taxon>Cryptococcus neoformans species complex</taxon>
    </lineage>
</organism>
<protein>
    <submittedName>
        <fullName evidence="2">Uncharacterized protein</fullName>
    </submittedName>
</protein>
<dbReference type="OrthoDB" id="10356661at2759"/>
<dbReference type="AlphaFoldDB" id="A0A854QE61"/>
<proteinExistence type="predicted"/>
<evidence type="ECO:0000256" key="1">
    <source>
        <dbReference type="SAM" id="MobiDB-lite"/>
    </source>
</evidence>
<gene>
    <name evidence="2" type="ORF">C361_03320</name>
</gene>
<comment type="caution">
    <text evidence="2">The sequence shown here is derived from an EMBL/GenBank/DDBJ whole genome shotgun (WGS) entry which is preliminary data.</text>
</comment>
<dbReference type="Proteomes" id="UP000199727">
    <property type="component" value="Unassembled WGS sequence"/>
</dbReference>
<dbReference type="EMBL" id="AMKT01000041">
    <property type="protein sequence ID" value="OXG21893.1"/>
    <property type="molecule type" value="Genomic_DNA"/>
</dbReference>
<reference evidence="2 3" key="1">
    <citation type="submission" date="2017-06" db="EMBL/GenBank/DDBJ databases">
        <title>Global population genomics of the pathogenic fungus Cryptococcus neoformans var. grubii.</title>
        <authorList>
            <person name="Cuomo C."/>
            <person name="Litvintseva A."/>
            <person name="Chen Y."/>
            <person name="Young S."/>
            <person name="Zeng Q."/>
            <person name="Chapman S."/>
            <person name="Gujja S."/>
            <person name="Saif S."/>
            <person name="Birren B."/>
        </authorList>
    </citation>
    <scope>NUCLEOTIDE SEQUENCE [LARGE SCALE GENOMIC DNA]</scope>
    <source>
        <strain evidence="2 3">Tu259-1</strain>
    </source>
</reference>
<evidence type="ECO:0000313" key="2">
    <source>
        <dbReference type="EMBL" id="OXG21893.1"/>
    </source>
</evidence>
<evidence type="ECO:0000313" key="3">
    <source>
        <dbReference type="Proteomes" id="UP000199727"/>
    </source>
</evidence>
<feature type="region of interest" description="Disordered" evidence="1">
    <location>
        <begin position="269"/>
        <end position="295"/>
    </location>
</feature>
<accession>A0A854QE61</accession>